<accession>A0ACC8XDT3</accession>
<evidence type="ECO:0000313" key="2">
    <source>
        <dbReference type="Proteomes" id="UP000188605"/>
    </source>
</evidence>
<gene>
    <name evidence="1" type="ORF">AN396_04560</name>
</gene>
<dbReference type="Proteomes" id="UP000188605">
    <property type="component" value="Unassembled WGS sequence"/>
</dbReference>
<comment type="caution">
    <text evidence="1">The sequence shown here is derived from an EMBL/GenBank/DDBJ whole genome shotgun (WGS) entry which is preliminary data.</text>
</comment>
<protein>
    <submittedName>
        <fullName evidence="1">Uncharacterized protein</fullName>
    </submittedName>
</protein>
<organism evidence="1 2">
    <name type="scientific">Candidatus Epulonipiscium fishelsonii</name>
    <dbReference type="NCBI Taxonomy" id="77094"/>
    <lineage>
        <taxon>Bacteria</taxon>
        <taxon>Bacillati</taxon>
        <taxon>Bacillota</taxon>
        <taxon>Clostridia</taxon>
        <taxon>Lachnospirales</taxon>
        <taxon>Lachnospiraceae</taxon>
        <taxon>Candidatus Epulonipiscium</taxon>
    </lineage>
</organism>
<sequence>MKKFLYVLLALLSFNVFATNLDNTVHNWGIAREKNHQTPKSDPLKFNITDYDAYYVGDINEKIIYLTFDEGYEKGYTPAILDVLKANDVPAIFFVTSPYVTSCPDLVRRMVEEGHIVANHTKSHKSMPQCANDPNSFKHEIADLEKKYEDIIGSPIPKLFRPPMGQYSQKSLAMTKDLGYQTLFWSFAYADFDVNKQPDPTKAAKLISDNLHNGAILLLHAVSKTNTQILDSVIKDAKAQGYTFKLWPLEANIEDSSSIELLAPNLENNQSVKQRP</sequence>
<reference evidence="1" key="1">
    <citation type="submission" date="2016-08" db="EMBL/GenBank/DDBJ databases">
        <authorList>
            <person name="Ngugi D.K."/>
            <person name="Miyake S."/>
            <person name="Stingl U."/>
        </authorList>
    </citation>
    <scope>NUCLEOTIDE SEQUENCE</scope>
    <source>
        <strain evidence="1">SCG-B11WGA-EpuloA1</strain>
    </source>
</reference>
<dbReference type="EMBL" id="LJDB01000043">
    <property type="protein sequence ID" value="ONI41034.1"/>
    <property type="molecule type" value="Genomic_DNA"/>
</dbReference>
<keyword evidence="2" id="KW-1185">Reference proteome</keyword>
<proteinExistence type="predicted"/>
<name>A0ACC8XDT3_9FIRM</name>
<evidence type="ECO:0000313" key="1">
    <source>
        <dbReference type="EMBL" id="ONI41034.1"/>
    </source>
</evidence>